<evidence type="ECO:0000256" key="3">
    <source>
        <dbReference type="SAM" id="MobiDB-lite"/>
    </source>
</evidence>
<protein>
    <recommendedName>
        <fullName evidence="4">RRM domain-containing protein</fullName>
    </recommendedName>
</protein>
<evidence type="ECO:0000256" key="2">
    <source>
        <dbReference type="PROSITE-ProRule" id="PRU00176"/>
    </source>
</evidence>
<dbReference type="PANTHER" id="PTHR15481">
    <property type="entry name" value="RIBONUCLEIC ACID BINDING PROTEIN S1"/>
    <property type="match status" value="1"/>
</dbReference>
<evidence type="ECO:0000259" key="4">
    <source>
        <dbReference type="PROSITE" id="PS50102"/>
    </source>
</evidence>
<dbReference type="SMART" id="SM00360">
    <property type="entry name" value="RRM"/>
    <property type="match status" value="1"/>
</dbReference>
<evidence type="ECO:0000313" key="5">
    <source>
        <dbReference type="EMBL" id="KAL0580757.1"/>
    </source>
</evidence>
<sequence>MSDRGRSTSPKPLQDTDRDVDMDMDKSDAKPDAKVVIITNLTRNVVEGHLRTVFGFYGEIMKIDLPVYGKSGQNRGKAALEFAAPAEAHKAASHMNGGQLDDHEMEETVLGRIPGPSRVPVRAHVHVHALRHHQLDTAAMTTGIPSAADVEPGSVDGAEEVVEEGEETSVVDVSVVALALVRLPVEIPELLARWIRKDASVAFEELFSAVQPVEVAYTFEDSVIHAVVVEVAFEVVFFVFEVHEKSKSQPDEKQIQDEVVESGEEKQEYEPG</sequence>
<gene>
    <name evidence="5" type="ORF">V5O48_001222</name>
</gene>
<comment type="caution">
    <text evidence="5">The sequence shown here is derived from an EMBL/GenBank/DDBJ whole genome shotgun (WGS) entry which is preliminary data.</text>
</comment>
<name>A0ABR3FZB2_9AGAR</name>
<dbReference type="SUPFAM" id="SSF54928">
    <property type="entry name" value="RNA-binding domain, RBD"/>
    <property type="match status" value="1"/>
</dbReference>
<dbReference type="Pfam" id="PF00076">
    <property type="entry name" value="RRM_1"/>
    <property type="match status" value="1"/>
</dbReference>
<dbReference type="InterPro" id="IPR035979">
    <property type="entry name" value="RBD_domain_sf"/>
</dbReference>
<dbReference type="Gene3D" id="3.30.70.330">
    <property type="match status" value="1"/>
</dbReference>
<keyword evidence="6" id="KW-1185">Reference proteome</keyword>
<feature type="region of interest" description="Disordered" evidence="3">
    <location>
        <begin position="245"/>
        <end position="272"/>
    </location>
</feature>
<reference evidence="5 6" key="1">
    <citation type="submission" date="2024-02" db="EMBL/GenBank/DDBJ databases">
        <title>A draft genome for the cacao thread blight pathogen Marasmius crinis-equi.</title>
        <authorList>
            <person name="Cohen S.P."/>
            <person name="Baruah I.K."/>
            <person name="Amoako-Attah I."/>
            <person name="Bukari Y."/>
            <person name="Meinhardt L.W."/>
            <person name="Bailey B.A."/>
        </authorList>
    </citation>
    <scope>NUCLEOTIDE SEQUENCE [LARGE SCALE GENOMIC DNA]</scope>
    <source>
        <strain evidence="5 6">GH-76</strain>
    </source>
</reference>
<evidence type="ECO:0000313" key="6">
    <source>
        <dbReference type="Proteomes" id="UP001465976"/>
    </source>
</evidence>
<organism evidence="5 6">
    <name type="scientific">Marasmius crinis-equi</name>
    <dbReference type="NCBI Taxonomy" id="585013"/>
    <lineage>
        <taxon>Eukaryota</taxon>
        <taxon>Fungi</taxon>
        <taxon>Dikarya</taxon>
        <taxon>Basidiomycota</taxon>
        <taxon>Agaricomycotina</taxon>
        <taxon>Agaricomycetes</taxon>
        <taxon>Agaricomycetidae</taxon>
        <taxon>Agaricales</taxon>
        <taxon>Marasmiineae</taxon>
        <taxon>Marasmiaceae</taxon>
        <taxon>Marasmius</taxon>
    </lineage>
</organism>
<dbReference type="PANTHER" id="PTHR15481:SF0">
    <property type="entry name" value="LD23870P-RELATED"/>
    <property type="match status" value="1"/>
</dbReference>
<feature type="compositionally biased region" description="Basic and acidic residues" evidence="3">
    <location>
        <begin position="263"/>
        <end position="272"/>
    </location>
</feature>
<evidence type="ECO:0000256" key="1">
    <source>
        <dbReference type="ARBA" id="ARBA00022884"/>
    </source>
</evidence>
<dbReference type="InterPro" id="IPR012677">
    <property type="entry name" value="Nucleotide-bd_a/b_plait_sf"/>
</dbReference>
<dbReference type="Proteomes" id="UP001465976">
    <property type="component" value="Unassembled WGS sequence"/>
</dbReference>
<feature type="compositionally biased region" description="Basic and acidic residues" evidence="3">
    <location>
        <begin position="14"/>
        <end position="28"/>
    </location>
</feature>
<keyword evidence="1 2" id="KW-0694">RNA-binding</keyword>
<dbReference type="PROSITE" id="PS50102">
    <property type="entry name" value="RRM"/>
    <property type="match status" value="1"/>
</dbReference>
<dbReference type="InterPro" id="IPR000504">
    <property type="entry name" value="RRM_dom"/>
</dbReference>
<accession>A0ABR3FZB2</accession>
<dbReference type="EMBL" id="JBAHYK010000023">
    <property type="protein sequence ID" value="KAL0580757.1"/>
    <property type="molecule type" value="Genomic_DNA"/>
</dbReference>
<proteinExistence type="predicted"/>
<feature type="compositionally biased region" description="Basic and acidic residues" evidence="3">
    <location>
        <begin position="245"/>
        <end position="256"/>
    </location>
</feature>
<feature type="region of interest" description="Disordered" evidence="3">
    <location>
        <begin position="1"/>
        <end position="28"/>
    </location>
</feature>
<feature type="domain" description="RRM" evidence="4">
    <location>
        <begin position="34"/>
        <end position="106"/>
    </location>
</feature>